<evidence type="ECO:0000256" key="4">
    <source>
        <dbReference type="RuleBase" id="RU363097"/>
    </source>
</evidence>
<evidence type="ECO:0000256" key="1">
    <source>
        <dbReference type="ARBA" id="ARBA00005928"/>
    </source>
</evidence>
<evidence type="ECO:0000256" key="2">
    <source>
        <dbReference type="ARBA" id="ARBA00022516"/>
    </source>
</evidence>
<dbReference type="InterPro" id="IPR026055">
    <property type="entry name" value="FAR"/>
</dbReference>
<dbReference type="Proteomes" id="UP001307889">
    <property type="component" value="Chromosome 13"/>
</dbReference>
<keyword evidence="4" id="KW-0560">Oxidoreductase</keyword>
<dbReference type="EMBL" id="AP028921">
    <property type="protein sequence ID" value="BET01510.1"/>
    <property type="molecule type" value="Genomic_DNA"/>
</dbReference>
<evidence type="ECO:0000256" key="5">
    <source>
        <dbReference type="SAM" id="MobiDB-lite"/>
    </source>
</evidence>
<evidence type="ECO:0000259" key="7">
    <source>
        <dbReference type="Pfam" id="PF07993"/>
    </source>
</evidence>
<evidence type="ECO:0000259" key="6">
    <source>
        <dbReference type="Pfam" id="PF03015"/>
    </source>
</evidence>
<evidence type="ECO:0000313" key="9">
    <source>
        <dbReference type="Proteomes" id="UP001307889"/>
    </source>
</evidence>
<feature type="domain" description="Thioester reductase (TE)" evidence="7">
    <location>
        <begin position="32"/>
        <end position="296"/>
    </location>
</feature>
<keyword evidence="4" id="KW-0472">Membrane</keyword>
<dbReference type="PANTHER" id="PTHR11011">
    <property type="entry name" value="MALE STERILITY PROTEIN 2-RELATED"/>
    <property type="match status" value="1"/>
</dbReference>
<keyword evidence="9" id="KW-1185">Reference proteome</keyword>
<dbReference type="InterPro" id="IPR013120">
    <property type="entry name" value="FAR_NAD-bd"/>
</dbReference>
<sequence length="549" mass="62271">MNLAPSSGNKSKEVKMQPPSMAEWLSGKDILITGATGFMGTVLVEKLLRCFPNLNRLYLIVRNHKNLDPDDRIKKFMQNEAFGPLLAMHPDAVDKVTVIPGNISENGCGISKEHQQILKENVAIVFHVAASVRFDDSLTKAVKVNVKSTYELLEMAKNFEKLEVFEYVSTAYSNFNLQEEVGENVYPCHLEWMDLLGLVDKEEETLNALQGTHSNTYVLAKSLAEKVVANFSSEGIPAVIIRPSVVIPAIRHPLPGWTNNLNGPAGVLAGICKGFLRVFPCNPDVKLAVVPVDLAIDGFLVAAWSRRFLDDGNLQVFNQSYNDEIEISIGSMINEGTRKNEEDPFEISMWYPMYFLTKNFILFKIIFFFWQIIPALISDLLLQLSGKTSIVSKITKRLYRTCEVTYDFLSKENKFSNAKFRKIFEKLNSDDQEHFELAVRAVGFDFNHYSHCFVNGVRRYFFHEKDDNRDYRKTIYKRMFYIHTATKILLLSFASLLTFHCGQRHPQLSRTNIAQKIFAAEDPGAGDSYDELGASTLRPGEERRSVKPG</sequence>
<dbReference type="EC" id="1.2.1.84" evidence="4"/>
<comment type="function">
    <text evidence="4">Catalyzes the reduction of fatty acyl-CoA to fatty alcohols.</text>
</comment>
<evidence type="ECO:0000256" key="3">
    <source>
        <dbReference type="ARBA" id="ARBA00023098"/>
    </source>
</evidence>
<name>A0ABN7BCD3_9HEMI</name>
<dbReference type="PANTHER" id="PTHR11011:SF116">
    <property type="entry name" value="FATTY ACYL-COA REDUCTASE CG5065-RELATED"/>
    <property type="match status" value="1"/>
</dbReference>
<feature type="transmembrane region" description="Helical" evidence="4">
    <location>
        <begin position="361"/>
        <end position="382"/>
    </location>
</feature>
<feature type="region of interest" description="Disordered" evidence="5">
    <location>
        <begin position="523"/>
        <end position="549"/>
    </location>
</feature>
<dbReference type="CDD" id="cd05236">
    <property type="entry name" value="FAR-N_SDR_e"/>
    <property type="match status" value="1"/>
</dbReference>
<dbReference type="InterPro" id="IPR033640">
    <property type="entry name" value="FAR_C"/>
</dbReference>
<reference evidence="8 9" key="1">
    <citation type="submission" date="2023-09" db="EMBL/GenBank/DDBJ databases">
        <title>Nesidiocoris tenuis whole genome shotgun sequence.</title>
        <authorList>
            <person name="Shibata T."/>
            <person name="Shimoda M."/>
            <person name="Kobayashi T."/>
            <person name="Uehara T."/>
        </authorList>
    </citation>
    <scope>NUCLEOTIDE SEQUENCE [LARGE SCALE GENOMIC DNA]</scope>
    <source>
        <strain evidence="8 9">Japan</strain>
    </source>
</reference>
<comment type="catalytic activity">
    <reaction evidence="4">
        <text>a long-chain fatty acyl-CoA + 2 NADPH + 2 H(+) = a long-chain primary fatty alcohol + 2 NADP(+) + CoA</text>
        <dbReference type="Rhea" id="RHEA:52716"/>
        <dbReference type="ChEBI" id="CHEBI:15378"/>
        <dbReference type="ChEBI" id="CHEBI:57287"/>
        <dbReference type="ChEBI" id="CHEBI:57783"/>
        <dbReference type="ChEBI" id="CHEBI:58349"/>
        <dbReference type="ChEBI" id="CHEBI:77396"/>
        <dbReference type="ChEBI" id="CHEBI:83139"/>
        <dbReference type="EC" id="1.2.1.84"/>
    </reaction>
</comment>
<keyword evidence="4" id="KW-0521">NADP</keyword>
<evidence type="ECO:0000313" key="8">
    <source>
        <dbReference type="EMBL" id="BET01510.1"/>
    </source>
</evidence>
<accession>A0ABN7BCD3</accession>
<gene>
    <name evidence="8" type="ORF">NTJ_14326</name>
</gene>
<protein>
    <recommendedName>
        <fullName evidence="4">Fatty acyl-CoA reductase</fullName>
        <ecNumber evidence="4">1.2.1.84</ecNumber>
    </recommendedName>
</protein>
<keyword evidence="4" id="KW-1133">Transmembrane helix</keyword>
<comment type="similarity">
    <text evidence="1 4">Belongs to the fatty acyl-CoA reductase family.</text>
</comment>
<dbReference type="InterPro" id="IPR036291">
    <property type="entry name" value="NAD(P)-bd_dom_sf"/>
</dbReference>
<dbReference type="Pfam" id="PF07993">
    <property type="entry name" value="NAD_binding_4"/>
    <property type="match status" value="1"/>
</dbReference>
<dbReference type="SUPFAM" id="SSF51735">
    <property type="entry name" value="NAD(P)-binding Rossmann-fold domains"/>
    <property type="match status" value="1"/>
</dbReference>
<keyword evidence="3 4" id="KW-0443">Lipid metabolism</keyword>
<feature type="domain" description="Fatty acyl-CoA reductase C-terminal" evidence="6">
    <location>
        <begin position="371"/>
        <end position="464"/>
    </location>
</feature>
<keyword evidence="2 4" id="KW-0444">Lipid biosynthesis</keyword>
<dbReference type="Pfam" id="PF03015">
    <property type="entry name" value="Sterile"/>
    <property type="match status" value="1"/>
</dbReference>
<proteinExistence type="inferred from homology"/>
<feature type="compositionally biased region" description="Basic and acidic residues" evidence="5">
    <location>
        <begin position="539"/>
        <end position="549"/>
    </location>
</feature>
<keyword evidence="4" id="KW-0812">Transmembrane</keyword>
<organism evidence="8 9">
    <name type="scientific">Nesidiocoris tenuis</name>
    <dbReference type="NCBI Taxonomy" id="355587"/>
    <lineage>
        <taxon>Eukaryota</taxon>
        <taxon>Metazoa</taxon>
        <taxon>Ecdysozoa</taxon>
        <taxon>Arthropoda</taxon>
        <taxon>Hexapoda</taxon>
        <taxon>Insecta</taxon>
        <taxon>Pterygota</taxon>
        <taxon>Neoptera</taxon>
        <taxon>Paraneoptera</taxon>
        <taxon>Hemiptera</taxon>
        <taxon>Heteroptera</taxon>
        <taxon>Panheteroptera</taxon>
        <taxon>Cimicomorpha</taxon>
        <taxon>Miridae</taxon>
        <taxon>Dicyphina</taxon>
        <taxon>Nesidiocoris</taxon>
    </lineage>
</organism>
<feature type="transmembrane region" description="Helical" evidence="4">
    <location>
        <begin position="479"/>
        <end position="499"/>
    </location>
</feature>
<dbReference type="Gene3D" id="3.40.50.720">
    <property type="entry name" value="NAD(P)-binding Rossmann-like Domain"/>
    <property type="match status" value="1"/>
</dbReference>